<dbReference type="InterPro" id="IPR013783">
    <property type="entry name" value="Ig-like_fold"/>
</dbReference>
<sequence>MTLTLRSRLLFGFLLALGASAHAAKLVEVRTVDDEYVMIRWQDGWVRYRDLGTGPRAFNNPEGLGDDVLEKFGLPVDTAAATDPASYSLVSTDDPGYRTPVRPVKCSRKAKVSGSAWKWPDPDYTLEHTIFLKLPKKLEHGKHYRLTISPQTHSDVEARTFAFDIFRNVSEAVHANIIGYDPSQTAAKSADLYMWLGDGGARDYSSYAGRRVMLFDAKSGKKYEAGTVVFWKSSGPDCGTWNLTKSDVWNCDFSAFKQPGTYRLVVDGVGCSQDFTIADDVYRQPYKTSVLGYFFMREGESKDFFPVPRQPRYVPNVDPPGFKVFLTTMSPIHPDWKKLGGDPWDNKDWSRYKEPGEPTNPNAWGGHSDATDWDRNATHVSNIWDILLPFVLSNGRLKEDDLGIRESGNGIPDLLDEARYEVDFWLRLRDTKGGYSFGLNNPTVDDKAMYQAAAAPYMAWANAANAAMLADSFRIAGKPELAEQYRAAATEAWKVAAERDLDFKFGIGNGSIRGRDLKMMAAAFLYNVTGDRVFEDAMAKESIVSGPEVATEEADKYNQLYGTAAYLMCAKFGWRPIHHPELLANMKAAVMLETRHKNVAPSLIRPSRRSSDEAYGWFQTVEEVQRLCVAHAVATSPSDRLDFQRAMILEADYGLGRNPMNMTQMTGLGARHPEEIYTSGRNDGIPDVHPGHTPYMNAEAWSPGFMGDPQWYASRGYPAWSEWPHGEALWRARYCYCNNEFTPQQTMRGKMCLLAYLYSLRK</sequence>
<protein>
    <submittedName>
        <fullName evidence="7">Cellulase</fullName>
    </submittedName>
</protein>
<dbReference type="Pfam" id="PF02927">
    <property type="entry name" value="CelD_N"/>
    <property type="match status" value="1"/>
</dbReference>
<dbReference type="RefSeq" id="WP_025226954.1">
    <property type="nucleotide sequence ID" value="NZ_CP007139.1"/>
</dbReference>
<evidence type="ECO:0000256" key="1">
    <source>
        <dbReference type="ARBA" id="ARBA00007072"/>
    </source>
</evidence>
<keyword evidence="3" id="KW-0624">Polysaccharide degradation</keyword>
<dbReference type="Gene3D" id="1.50.10.10">
    <property type="match status" value="1"/>
</dbReference>
<gene>
    <name evidence="7" type="ORF">OP10G_1039</name>
</gene>
<dbReference type="STRING" id="661478.OP10G_1039"/>
<accession>A0A068NLW4</accession>
<proteinExistence type="inferred from homology"/>
<dbReference type="GO" id="GO:0008810">
    <property type="term" value="F:cellulase activity"/>
    <property type="evidence" value="ECO:0007669"/>
    <property type="project" value="InterPro"/>
</dbReference>
<dbReference type="InterPro" id="IPR014756">
    <property type="entry name" value="Ig_E-set"/>
</dbReference>
<evidence type="ECO:0000313" key="8">
    <source>
        <dbReference type="Proteomes" id="UP000027982"/>
    </source>
</evidence>
<dbReference type="GO" id="GO:0000272">
    <property type="term" value="P:polysaccharide catabolic process"/>
    <property type="evidence" value="ECO:0007669"/>
    <property type="project" value="UniProtKB-KW"/>
</dbReference>
<evidence type="ECO:0000256" key="2">
    <source>
        <dbReference type="ARBA" id="ARBA00023277"/>
    </source>
</evidence>
<comment type="similarity">
    <text evidence="1">Belongs to the glycosyl hydrolase 9 (cellulase E) family.</text>
</comment>
<evidence type="ECO:0000313" key="7">
    <source>
        <dbReference type="EMBL" id="AIE84407.1"/>
    </source>
</evidence>
<evidence type="ECO:0000256" key="3">
    <source>
        <dbReference type="ARBA" id="ARBA00023326"/>
    </source>
</evidence>
<dbReference type="AlphaFoldDB" id="A0A068NLW4"/>
<evidence type="ECO:0000259" key="6">
    <source>
        <dbReference type="Pfam" id="PF02927"/>
    </source>
</evidence>
<dbReference type="Pfam" id="PF00759">
    <property type="entry name" value="Glyco_hydro_9"/>
    <property type="match status" value="1"/>
</dbReference>
<organism evidence="7 8">
    <name type="scientific">Fimbriimonas ginsengisoli Gsoil 348</name>
    <dbReference type="NCBI Taxonomy" id="661478"/>
    <lineage>
        <taxon>Bacteria</taxon>
        <taxon>Bacillati</taxon>
        <taxon>Armatimonadota</taxon>
        <taxon>Fimbriimonadia</taxon>
        <taxon>Fimbriimonadales</taxon>
        <taxon>Fimbriimonadaceae</taxon>
        <taxon>Fimbriimonas</taxon>
    </lineage>
</organism>
<feature type="chain" id="PRO_5001653743" evidence="4">
    <location>
        <begin position="24"/>
        <end position="762"/>
    </location>
</feature>
<keyword evidence="2" id="KW-0119">Carbohydrate metabolism</keyword>
<dbReference type="InterPro" id="IPR008928">
    <property type="entry name" value="6-hairpin_glycosidase_sf"/>
</dbReference>
<keyword evidence="8" id="KW-1185">Reference proteome</keyword>
<dbReference type="CDD" id="cd02850">
    <property type="entry name" value="E_set_Cellulase_N"/>
    <property type="match status" value="1"/>
</dbReference>
<reference evidence="7 8" key="1">
    <citation type="journal article" date="2014" name="PLoS ONE">
        <title>The first complete genome sequence of the class fimbriimonadia in the phylum armatimonadetes.</title>
        <authorList>
            <person name="Hu Z.Y."/>
            <person name="Wang Y.Z."/>
            <person name="Im W.T."/>
            <person name="Wang S.Y."/>
            <person name="Zhao G.P."/>
            <person name="Zheng H.J."/>
            <person name="Quan Z.X."/>
        </authorList>
    </citation>
    <scope>NUCLEOTIDE SEQUENCE [LARGE SCALE GENOMIC DNA]</scope>
    <source>
        <strain evidence="7">Gsoil 348</strain>
    </source>
</reference>
<dbReference type="OrthoDB" id="9808897at2"/>
<dbReference type="KEGG" id="fgi:OP10G_1039"/>
<dbReference type="InterPro" id="IPR012341">
    <property type="entry name" value="6hp_glycosidase-like_sf"/>
</dbReference>
<evidence type="ECO:0000256" key="4">
    <source>
        <dbReference type="SAM" id="SignalP"/>
    </source>
</evidence>
<dbReference type="InterPro" id="IPR001701">
    <property type="entry name" value="Glyco_hydro_9"/>
</dbReference>
<dbReference type="Gene3D" id="2.60.40.10">
    <property type="entry name" value="Immunoglobulins"/>
    <property type="match status" value="1"/>
</dbReference>
<keyword evidence="4" id="KW-0732">Signal</keyword>
<dbReference type="SUPFAM" id="SSF81296">
    <property type="entry name" value="E set domains"/>
    <property type="match status" value="1"/>
</dbReference>
<dbReference type="SUPFAM" id="SSF48208">
    <property type="entry name" value="Six-hairpin glycosidases"/>
    <property type="match status" value="1"/>
</dbReference>
<dbReference type="HOGENOM" id="CLU_360497_0_0_0"/>
<feature type="domain" description="Glycoside hydrolase family 9" evidence="5">
    <location>
        <begin position="411"/>
        <end position="681"/>
    </location>
</feature>
<feature type="signal peptide" evidence="4">
    <location>
        <begin position="1"/>
        <end position="23"/>
    </location>
</feature>
<dbReference type="EMBL" id="CP007139">
    <property type="protein sequence ID" value="AIE84407.1"/>
    <property type="molecule type" value="Genomic_DNA"/>
</dbReference>
<dbReference type="Proteomes" id="UP000027982">
    <property type="component" value="Chromosome"/>
</dbReference>
<dbReference type="InterPro" id="IPR004197">
    <property type="entry name" value="Cellulase_Ig-like"/>
</dbReference>
<feature type="domain" description="Cellulase Ig-like" evidence="6">
    <location>
        <begin position="170"/>
        <end position="270"/>
    </location>
</feature>
<name>A0A068NLW4_FIMGI</name>
<dbReference type="eggNOG" id="ENOG5033Q6S">
    <property type="taxonomic scope" value="Bacteria"/>
</dbReference>
<evidence type="ECO:0000259" key="5">
    <source>
        <dbReference type="Pfam" id="PF00759"/>
    </source>
</evidence>